<evidence type="ECO:0000313" key="3">
    <source>
        <dbReference type="Proteomes" id="UP000823786"/>
    </source>
</evidence>
<sequence length="523" mass="58285">MKFDREKRHCLLMAGVLLAGSLLMGCTSTSSALYRGAGEPGCSGVFTTDEDGIETPNGTGYSCMIATYRLPEAGNEGWLAENEKRYKLAFLEFDERSLGLKHQPGKASAQSQALLAALQSDKQKYVITFVHGWRHDANLQDNDVRRFRVLLAYARSFLNWRCQEKRRYCDTEVVGVYIGWRGKSVHEPANETIGTALAAPTFWARKRQSEKHAPFVIEQIDEIQAQLNLDPGNPDADKMMVIGHSFGGNLLATGLKTRAINSVIAHKTGTEMTPLLGDLTVLINPASEAHNWIDIQKAMRSKVAGVSGDIAAIDRTSAWEKEYPQRQRPIYVSLTATDNWAVSETKGKKVAYDWATGVAFPAGQLAVLRLAEDRRHAIGHVLPRKNYHFGATHEIVTNDGSEKNTSYAQSATRTDTQCVSMDGWLSATRQRSPSGWDSHYTEHGQNKLTFVSRTPRVNYQIRQVLWPEHSRGDISYEPANSPFWNMRAFSNVIADHGGYVNYPMWCALNQMVLDDVTGKPASQ</sequence>
<feature type="chain" id="PRO_5046936894" description="Alpha/beta hydrolase" evidence="1">
    <location>
        <begin position="33"/>
        <end position="523"/>
    </location>
</feature>
<dbReference type="PROSITE" id="PS51257">
    <property type="entry name" value="PROKAR_LIPOPROTEIN"/>
    <property type="match status" value="1"/>
</dbReference>
<reference evidence="2 3" key="1">
    <citation type="submission" date="2021-03" db="EMBL/GenBank/DDBJ databases">
        <title>Genomic Encyclopedia of Type Strains, Phase IV (KMG-IV): sequencing the most valuable type-strain genomes for metagenomic binning, comparative biology and taxonomic classification.</title>
        <authorList>
            <person name="Goeker M."/>
        </authorList>
    </citation>
    <scope>NUCLEOTIDE SEQUENCE [LARGE SCALE GENOMIC DNA]</scope>
    <source>
        <strain evidence="2 3">DSM 26427</strain>
    </source>
</reference>
<keyword evidence="3" id="KW-1185">Reference proteome</keyword>
<protein>
    <recommendedName>
        <fullName evidence="4">Alpha/beta hydrolase</fullName>
    </recommendedName>
</protein>
<proteinExistence type="predicted"/>
<keyword evidence="1" id="KW-0732">Signal</keyword>
<organism evidence="2 3">
    <name type="scientific">Rhizobium herbae</name>
    <dbReference type="NCBI Taxonomy" id="508661"/>
    <lineage>
        <taxon>Bacteria</taxon>
        <taxon>Pseudomonadati</taxon>
        <taxon>Pseudomonadota</taxon>
        <taxon>Alphaproteobacteria</taxon>
        <taxon>Hyphomicrobiales</taxon>
        <taxon>Rhizobiaceae</taxon>
        <taxon>Rhizobium/Agrobacterium group</taxon>
        <taxon>Rhizobium</taxon>
    </lineage>
</organism>
<evidence type="ECO:0000256" key="1">
    <source>
        <dbReference type="SAM" id="SignalP"/>
    </source>
</evidence>
<dbReference type="RefSeq" id="WP_209854992.1">
    <property type="nucleotide sequence ID" value="NZ_JAGGJV010000009.1"/>
</dbReference>
<feature type="signal peptide" evidence="1">
    <location>
        <begin position="1"/>
        <end position="32"/>
    </location>
</feature>
<dbReference type="EMBL" id="JAGGJV010000009">
    <property type="protein sequence ID" value="MBP1861000.1"/>
    <property type="molecule type" value="Genomic_DNA"/>
</dbReference>
<evidence type="ECO:0000313" key="2">
    <source>
        <dbReference type="EMBL" id="MBP1861000.1"/>
    </source>
</evidence>
<accession>A0ABS4ESR5</accession>
<name>A0ABS4ESR5_9HYPH</name>
<gene>
    <name evidence="2" type="ORF">J2Z75_004528</name>
</gene>
<evidence type="ECO:0008006" key="4">
    <source>
        <dbReference type="Google" id="ProtNLM"/>
    </source>
</evidence>
<dbReference type="Proteomes" id="UP000823786">
    <property type="component" value="Unassembled WGS sequence"/>
</dbReference>
<comment type="caution">
    <text evidence="2">The sequence shown here is derived from an EMBL/GenBank/DDBJ whole genome shotgun (WGS) entry which is preliminary data.</text>
</comment>